<evidence type="ECO:0000313" key="1">
    <source>
        <dbReference type="EMBL" id="ACA44575.1"/>
    </source>
</evidence>
<gene>
    <name evidence="1" type="ordered locus">CLD_1385</name>
</gene>
<dbReference type="Proteomes" id="UP000008541">
    <property type="component" value="Chromosome"/>
</dbReference>
<proteinExistence type="predicted"/>
<protein>
    <submittedName>
        <fullName evidence="1">Uncharacterized protein</fullName>
    </submittedName>
</protein>
<name>B1IMW6_CLOBK</name>
<accession>B1IMW6</accession>
<organism evidence="1 2">
    <name type="scientific">Clostridium botulinum (strain Okra / Type B1)</name>
    <dbReference type="NCBI Taxonomy" id="498213"/>
    <lineage>
        <taxon>Bacteria</taxon>
        <taxon>Bacillati</taxon>
        <taxon>Bacillota</taxon>
        <taxon>Clostridia</taxon>
        <taxon>Eubacteriales</taxon>
        <taxon>Clostridiaceae</taxon>
        <taxon>Clostridium</taxon>
    </lineage>
</organism>
<dbReference type="EMBL" id="CP000939">
    <property type="protein sequence ID" value="ACA44575.1"/>
    <property type="molecule type" value="Genomic_DNA"/>
</dbReference>
<dbReference type="KEGG" id="cbb:CLD_1385"/>
<reference evidence="1 2" key="1">
    <citation type="journal article" date="2007" name="PLoS ONE">
        <title>Analysis of the neurotoxin complex genes in Clostridium botulinum A1-A4 and B1 strains: BoNT/A3, /Ba4 and /B1 clusters are located within plasmids.</title>
        <authorList>
            <person name="Smith T.J."/>
            <person name="Hill K.K."/>
            <person name="Foley B.T."/>
            <person name="Detter J.C."/>
            <person name="Munk A.C."/>
            <person name="Bruce D.C."/>
            <person name="Doggett N.A."/>
            <person name="Smith L.A."/>
            <person name="Marks J.D."/>
            <person name="Xie G."/>
            <person name="Brettin T.S."/>
        </authorList>
    </citation>
    <scope>NUCLEOTIDE SEQUENCE [LARGE SCALE GENOMIC DNA]</scope>
    <source>
        <strain evidence="2">Okra / Type B1</strain>
    </source>
</reference>
<dbReference type="AlphaFoldDB" id="B1IMW6"/>
<sequence>MKINKKLLFHLFIIFKFNSAKYIEQEKYYSIYSKFKKYQAGISEANR</sequence>
<evidence type="ECO:0000313" key="2">
    <source>
        <dbReference type="Proteomes" id="UP000008541"/>
    </source>
</evidence>
<dbReference type="HOGENOM" id="CLU_3231578_0_0_9"/>